<feature type="compositionally biased region" description="Basic and acidic residues" evidence="1">
    <location>
        <begin position="19"/>
        <end position="42"/>
    </location>
</feature>
<organism evidence="2 3">
    <name type="scientific">Linnemannia hyalina</name>
    <dbReference type="NCBI Taxonomy" id="64524"/>
    <lineage>
        <taxon>Eukaryota</taxon>
        <taxon>Fungi</taxon>
        <taxon>Fungi incertae sedis</taxon>
        <taxon>Mucoromycota</taxon>
        <taxon>Mortierellomycotina</taxon>
        <taxon>Mortierellomycetes</taxon>
        <taxon>Mortierellales</taxon>
        <taxon>Mortierellaceae</taxon>
        <taxon>Linnemannia</taxon>
    </lineage>
</organism>
<evidence type="ECO:0000256" key="1">
    <source>
        <dbReference type="SAM" id="MobiDB-lite"/>
    </source>
</evidence>
<proteinExistence type="predicted"/>
<feature type="compositionally biased region" description="Low complexity" evidence="1">
    <location>
        <begin position="129"/>
        <end position="162"/>
    </location>
</feature>
<feature type="region of interest" description="Disordered" evidence="1">
    <location>
        <begin position="128"/>
        <end position="168"/>
    </location>
</feature>
<reference evidence="2" key="1">
    <citation type="submission" date="2021-06" db="EMBL/GenBank/DDBJ databases">
        <title>Genome Sequence of Mortierella hyaline Strain SCG-10, a Cold-Adapted, Nitrate-Reducing Fungus Isolated from Soil in Minnesota, USA.</title>
        <authorList>
            <person name="Aldossari N."/>
        </authorList>
    </citation>
    <scope>NUCLEOTIDE SEQUENCE</scope>
    <source>
        <strain evidence="2">SCG-10</strain>
    </source>
</reference>
<sequence>MSTSVMTLTNMSIINTQEYRNRQHERERERDHDQEDASDNTHARKKTRSGAHLPSPPLPTTMYTAEDLMNHTSPLPYVAASATTTATPMSSSSTPTSMPELMAHNTSAVTAATTSGSGSPTLITTASKQTLSHPQQPLTQTQPQTQQQIQAQQQQQKQQKQPSPYPPTSIYTIDDFITRYACKMHYGDQLIKGQMQKIETVKHDPTQDQKYRELYVGLSSLEIKVREYEDKIESLFRLKFSGN</sequence>
<evidence type="ECO:0000313" key="3">
    <source>
        <dbReference type="Proteomes" id="UP000707451"/>
    </source>
</evidence>
<accession>A0A9P7XQE2</accession>
<dbReference type="AlphaFoldDB" id="A0A9P7XQE2"/>
<gene>
    <name evidence="2" type="ORF">KI688_003036</name>
</gene>
<dbReference type="EMBL" id="JAHRHY010000013">
    <property type="protein sequence ID" value="KAG9064777.1"/>
    <property type="molecule type" value="Genomic_DNA"/>
</dbReference>
<protein>
    <submittedName>
        <fullName evidence="2">Uncharacterized protein</fullName>
    </submittedName>
</protein>
<name>A0A9P7XQE2_9FUNG</name>
<comment type="caution">
    <text evidence="2">The sequence shown here is derived from an EMBL/GenBank/DDBJ whole genome shotgun (WGS) entry which is preliminary data.</text>
</comment>
<feature type="region of interest" description="Disordered" evidence="1">
    <location>
        <begin position="1"/>
        <end position="63"/>
    </location>
</feature>
<keyword evidence="3" id="KW-1185">Reference proteome</keyword>
<feature type="compositionally biased region" description="Polar residues" evidence="1">
    <location>
        <begin position="1"/>
        <end position="16"/>
    </location>
</feature>
<dbReference type="Proteomes" id="UP000707451">
    <property type="component" value="Unassembled WGS sequence"/>
</dbReference>
<dbReference type="OrthoDB" id="2421493at2759"/>
<evidence type="ECO:0000313" key="2">
    <source>
        <dbReference type="EMBL" id="KAG9064777.1"/>
    </source>
</evidence>